<comment type="caution">
    <text evidence="2">The sequence shown here is derived from an EMBL/GenBank/DDBJ whole genome shotgun (WGS) entry which is preliminary data.</text>
</comment>
<accession>K0RL41</accession>
<reference evidence="2 3" key="1">
    <citation type="journal article" date="2012" name="Genome Biol.">
        <title>Genome and low-iron response of an oceanic diatom adapted to chronic iron limitation.</title>
        <authorList>
            <person name="Lommer M."/>
            <person name="Specht M."/>
            <person name="Roy A.S."/>
            <person name="Kraemer L."/>
            <person name="Andreson R."/>
            <person name="Gutowska M.A."/>
            <person name="Wolf J."/>
            <person name="Bergner S.V."/>
            <person name="Schilhabel M.B."/>
            <person name="Klostermeier U.C."/>
            <person name="Beiko R.G."/>
            <person name="Rosenstiel P."/>
            <person name="Hippler M."/>
            <person name="Laroche J."/>
        </authorList>
    </citation>
    <scope>NUCLEOTIDE SEQUENCE [LARGE SCALE GENOMIC DNA]</scope>
    <source>
        <strain evidence="2 3">CCMP1005</strain>
    </source>
</reference>
<organism evidence="2 3">
    <name type="scientific">Thalassiosira oceanica</name>
    <name type="common">Marine diatom</name>
    <dbReference type="NCBI Taxonomy" id="159749"/>
    <lineage>
        <taxon>Eukaryota</taxon>
        <taxon>Sar</taxon>
        <taxon>Stramenopiles</taxon>
        <taxon>Ochrophyta</taxon>
        <taxon>Bacillariophyta</taxon>
        <taxon>Coscinodiscophyceae</taxon>
        <taxon>Thalassiosirophycidae</taxon>
        <taxon>Thalassiosirales</taxon>
        <taxon>Thalassiosiraceae</taxon>
        <taxon>Thalassiosira</taxon>
    </lineage>
</organism>
<dbReference type="EMBL" id="AGNL01035804">
    <property type="protein sequence ID" value="EJK54443.1"/>
    <property type="molecule type" value="Genomic_DNA"/>
</dbReference>
<feature type="compositionally biased region" description="Basic and acidic residues" evidence="1">
    <location>
        <begin position="1"/>
        <end position="21"/>
    </location>
</feature>
<evidence type="ECO:0000313" key="2">
    <source>
        <dbReference type="EMBL" id="EJK54443.1"/>
    </source>
</evidence>
<dbReference type="Proteomes" id="UP000266841">
    <property type="component" value="Unassembled WGS sequence"/>
</dbReference>
<feature type="region of interest" description="Disordered" evidence="1">
    <location>
        <begin position="1"/>
        <end position="116"/>
    </location>
</feature>
<gene>
    <name evidence="2" type="ORF">THAOC_25927</name>
</gene>
<evidence type="ECO:0000313" key="3">
    <source>
        <dbReference type="Proteomes" id="UP000266841"/>
    </source>
</evidence>
<feature type="non-terminal residue" evidence="2">
    <location>
        <position position="116"/>
    </location>
</feature>
<feature type="compositionally biased region" description="Low complexity" evidence="1">
    <location>
        <begin position="88"/>
        <end position="97"/>
    </location>
</feature>
<evidence type="ECO:0000256" key="1">
    <source>
        <dbReference type="SAM" id="MobiDB-lite"/>
    </source>
</evidence>
<proteinExistence type="predicted"/>
<name>K0RL41_THAOC</name>
<sequence length="116" mass="12917">MDCRATIPSEEHPSDPARYRIEAWPTKRTPKKNFSVEAKRGDSPTSKSAANLEKLDAAAPRSPRRRIRRRRFPPSLPRRPRRRGGGRAPAASLPASPRRMDGGPRSARRGAAQESP</sequence>
<protein>
    <submittedName>
        <fullName evidence="2">Uncharacterized protein</fullName>
    </submittedName>
</protein>
<keyword evidence="3" id="KW-1185">Reference proteome</keyword>
<dbReference type="AlphaFoldDB" id="K0RL41"/>
<feature type="compositionally biased region" description="Basic residues" evidence="1">
    <location>
        <begin position="62"/>
        <end position="85"/>
    </location>
</feature>